<keyword evidence="15" id="KW-1185">Reference proteome</keyword>
<dbReference type="HAMAP" id="MF_01151">
    <property type="entry name" value="GrpE"/>
    <property type="match status" value="1"/>
</dbReference>
<gene>
    <name evidence="10 14" type="primary">grpE</name>
    <name evidence="14" type="ORF">G4V39_09090</name>
</gene>
<dbReference type="CDD" id="cd00446">
    <property type="entry name" value="GrpE"/>
    <property type="match status" value="1"/>
</dbReference>
<dbReference type="NCBIfam" id="NF010748">
    <property type="entry name" value="PRK14150.1"/>
    <property type="match status" value="1"/>
</dbReference>
<dbReference type="InterPro" id="IPR000740">
    <property type="entry name" value="GrpE"/>
</dbReference>
<dbReference type="InterPro" id="IPR013805">
    <property type="entry name" value="GrpE_CC"/>
</dbReference>
<dbReference type="PROSITE" id="PS01071">
    <property type="entry name" value="GRPE"/>
    <property type="match status" value="1"/>
</dbReference>
<comment type="subcellular location">
    <subcellularLocation>
        <location evidence="1 10">Cytoplasm</location>
    </subcellularLocation>
</comment>
<dbReference type="GO" id="GO:0042803">
    <property type="term" value="F:protein homodimerization activity"/>
    <property type="evidence" value="ECO:0007669"/>
    <property type="project" value="InterPro"/>
</dbReference>
<keyword evidence="5 10" id="KW-0346">Stress response</keyword>
<sequence>MGKVYHLFRKGPPAMSEVKKENHQEKEKESLQGQTEAHPEAGEQSLEEQLKAAQLEAKRYYDQMLRLAAELENFKKQVRREKEEYAKYALEGFVRELLPFVDNLERALEHAQRQADVESLIQGIELTLKGFLKTLEKFGLTQFEAVVGETFNPEIHEALMVEETHEHEEGAVVKGLQKGYRLHERVLRPALVVVAKKPKEDQPSQKD</sequence>
<dbReference type="InterPro" id="IPR009012">
    <property type="entry name" value="GrpE_head"/>
</dbReference>
<dbReference type="FunFam" id="2.30.22.10:FF:000001">
    <property type="entry name" value="Protein GrpE"/>
    <property type="match status" value="1"/>
</dbReference>
<comment type="subunit">
    <text evidence="3 10">Homodimer.</text>
</comment>
<comment type="function">
    <text evidence="7 10 11">Participates actively in the response to hyperosmotic and heat shock by preventing the aggregation of stress-denatured proteins, in association with DnaK and GrpE. It is the nucleotide exchange factor for DnaK and may function as a thermosensor. Unfolded proteins bind initially to DnaJ; upon interaction with the DnaJ-bound protein, DnaK hydrolyzes its bound ATP, resulting in the formation of a stable complex. GrpE releases ADP from DnaK; ATP binding to DnaK triggers the release of the substrate protein, thus completing the reaction cycle. Several rounds of ATP-dependent interactions between DnaJ, DnaK and GrpE are required for fully efficient folding.</text>
</comment>
<dbReference type="Gene3D" id="3.90.20.20">
    <property type="match status" value="1"/>
</dbReference>
<organism evidence="14 15">
    <name type="scientific">Thermosulfuriphilus ammonigenes</name>
    <dbReference type="NCBI Taxonomy" id="1936021"/>
    <lineage>
        <taxon>Bacteria</taxon>
        <taxon>Pseudomonadati</taxon>
        <taxon>Thermodesulfobacteriota</taxon>
        <taxon>Thermodesulfobacteria</taxon>
        <taxon>Thermodesulfobacteriales</taxon>
        <taxon>Thermodesulfobacteriaceae</taxon>
        <taxon>Thermosulfuriphilus</taxon>
    </lineage>
</organism>
<dbReference type="GO" id="GO:0005737">
    <property type="term" value="C:cytoplasm"/>
    <property type="evidence" value="ECO:0007669"/>
    <property type="project" value="UniProtKB-SubCell"/>
</dbReference>
<name>A0A6G7PXJ7_9BACT</name>
<feature type="compositionally biased region" description="Basic and acidic residues" evidence="13">
    <location>
        <begin position="17"/>
        <end position="30"/>
    </location>
</feature>
<dbReference type="GO" id="GO:0051087">
    <property type="term" value="F:protein-folding chaperone binding"/>
    <property type="evidence" value="ECO:0007669"/>
    <property type="project" value="InterPro"/>
</dbReference>
<dbReference type="NCBIfam" id="NF010738">
    <property type="entry name" value="PRK14140.1"/>
    <property type="match status" value="1"/>
</dbReference>
<evidence type="ECO:0000256" key="5">
    <source>
        <dbReference type="ARBA" id="ARBA00023016"/>
    </source>
</evidence>
<dbReference type="PANTHER" id="PTHR21237:SF23">
    <property type="entry name" value="GRPE PROTEIN HOMOLOG, MITOCHONDRIAL"/>
    <property type="match status" value="1"/>
</dbReference>
<dbReference type="SUPFAM" id="SSF51064">
    <property type="entry name" value="Head domain of nucleotide exchange factor GrpE"/>
    <property type="match status" value="1"/>
</dbReference>
<evidence type="ECO:0000256" key="2">
    <source>
        <dbReference type="ARBA" id="ARBA00009054"/>
    </source>
</evidence>
<dbReference type="AlphaFoldDB" id="A0A6G7PXJ7"/>
<evidence type="ECO:0000256" key="13">
    <source>
        <dbReference type="SAM" id="MobiDB-lite"/>
    </source>
</evidence>
<evidence type="ECO:0000256" key="4">
    <source>
        <dbReference type="ARBA" id="ARBA00022490"/>
    </source>
</evidence>
<keyword evidence="4 10" id="KW-0963">Cytoplasm</keyword>
<dbReference type="GO" id="GO:0000774">
    <property type="term" value="F:adenyl-nucleotide exchange factor activity"/>
    <property type="evidence" value="ECO:0007669"/>
    <property type="project" value="InterPro"/>
</dbReference>
<feature type="region of interest" description="Disordered" evidence="13">
    <location>
        <begin position="1"/>
        <end position="48"/>
    </location>
</feature>
<dbReference type="Proteomes" id="UP000502179">
    <property type="component" value="Chromosome"/>
</dbReference>
<dbReference type="KEGG" id="tav:G4V39_09090"/>
<dbReference type="GO" id="GO:0006457">
    <property type="term" value="P:protein folding"/>
    <property type="evidence" value="ECO:0007669"/>
    <property type="project" value="InterPro"/>
</dbReference>
<dbReference type="Pfam" id="PF01025">
    <property type="entry name" value="GrpE"/>
    <property type="match status" value="1"/>
</dbReference>
<dbReference type="EMBL" id="CP048877">
    <property type="protein sequence ID" value="QIJ72414.1"/>
    <property type="molecule type" value="Genomic_DNA"/>
</dbReference>
<evidence type="ECO:0000256" key="12">
    <source>
        <dbReference type="RuleBase" id="RU004478"/>
    </source>
</evidence>
<evidence type="ECO:0000256" key="1">
    <source>
        <dbReference type="ARBA" id="ARBA00004496"/>
    </source>
</evidence>
<keyword evidence="6 10" id="KW-0143">Chaperone</keyword>
<evidence type="ECO:0000256" key="8">
    <source>
        <dbReference type="ARBA" id="ARBA00072274"/>
    </source>
</evidence>
<comment type="similarity">
    <text evidence="2 10 12">Belongs to the GrpE family.</text>
</comment>
<dbReference type="PRINTS" id="PR00773">
    <property type="entry name" value="GRPEPROTEIN"/>
</dbReference>
<evidence type="ECO:0000256" key="10">
    <source>
        <dbReference type="HAMAP-Rule" id="MF_01151"/>
    </source>
</evidence>
<evidence type="ECO:0000256" key="6">
    <source>
        <dbReference type="ARBA" id="ARBA00023186"/>
    </source>
</evidence>
<dbReference type="PANTHER" id="PTHR21237">
    <property type="entry name" value="GRPE PROTEIN"/>
    <property type="match status" value="1"/>
</dbReference>
<evidence type="ECO:0000256" key="7">
    <source>
        <dbReference type="ARBA" id="ARBA00053401"/>
    </source>
</evidence>
<evidence type="ECO:0000256" key="9">
    <source>
        <dbReference type="ARBA" id="ARBA00076414"/>
    </source>
</evidence>
<evidence type="ECO:0000313" key="15">
    <source>
        <dbReference type="Proteomes" id="UP000502179"/>
    </source>
</evidence>
<dbReference type="Gene3D" id="2.30.22.10">
    <property type="entry name" value="Head domain of nucleotide exchange factor GrpE"/>
    <property type="match status" value="1"/>
</dbReference>
<evidence type="ECO:0000256" key="11">
    <source>
        <dbReference type="RuleBase" id="RU000639"/>
    </source>
</evidence>
<evidence type="ECO:0000256" key="3">
    <source>
        <dbReference type="ARBA" id="ARBA00011738"/>
    </source>
</evidence>
<evidence type="ECO:0000313" key="14">
    <source>
        <dbReference type="EMBL" id="QIJ72414.1"/>
    </source>
</evidence>
<dbReference type="GO" id="GO:0051082">
    <property type="term" value="F:unfolded protein binding"/>
    <property type="evidence" value="ECO:0007669"/>
    <property type="project" value="TreeGrafter"/>
</dbReference>
<accession>A0A6G7PXJ7</accession>
<protein>
    <recommendedName>
        <fullName evidence="8 10">Protein GrpE</fullName>
    </recommendedName>
    <alternativeName>
        <fullName evidence="9 10">HSP-70 cofactor</fullName>
    </alternativeName>
</protein>
<reference evidence="14 15" key="1">
    <citation type="submission" date="2020-02" db="EMBL/GenBank/DDBJ databases">
        <title>Genome analysis of Thermosulfuriphilus ammonigenes ST65T, an anaerobic thermophilic chemolithoautotrophic bacterium isolated from a deep-sea hydrothermal vent.</title>
        <authorList>
            <person name="Slobodkina G."/>
            <person name="Allioux M."/>
            <person name="Merkel A."/>
            <person name="Alain K."/>
            <person name="Jebbar M."/>
            <person name="Slobodkin A."/>
        </authorList>
    </citation>
    <scope>NUCLEOTIDE SEQUENCE [LARGE SCALE GENOMIC DNA]</scope>
    <source>
        <strain evidence="14 15">ST65</strain>
    </source>
</reference>
<dbReference type="SUPFAM" id="SSF58014">
    <property type="entry name" value="Coiled-coil domain of nucleotide exchange factor GrpE"/>
    <property type="match status" value="1"/>
</dbReference>
<proteinExistence type="inferred from homology"/>